<keyword evidence="3" id="KW-1185">Reference proteome</keyword>
<dbReference type="Proteomes" id="UP001164746">
    <property type="component" value="Chromosome 5"/>
</dbReference>
<name>A0ABY7ECT6_MYAAR</name>
<dbReference type="EMBL" id="CP111016">
    <property type="protein sequence ID" value="WAR06612.1"/>
    <property type="molecule type" value="Genomic_DNA"/>
</dbReference>
<proteinExistence type="predicted"/>
<feature type="non-terminal residue" evidence="2">
    <location>
        <position position="197"/>
    </location>
</feature>
<dbReference type="PANTHER" id="PTHR15977">
    <property type="entry name" value="CILIA- AND FLAGELLA-ASSOCIATED PROTEIN 46"/>
    <property type="match status" value="1"/>
</dbReference>
<dbReference type="PANTHER" id="PTHR15977:SF15">
    <property type="entry name" value="CILIA- AND FLAGELLA-ASSOCIATED PROTEIN 46"/>
    <property type="match status" value="1"/>
</dbReference>
<reference evidence="2" key="1">
    <citation type="submission" date="2022-11" db="EMBL/GenBank/DDBJ databases">
        <title>Centuries of genome instability and evolution in soft-shell clam transmissible cancer (bioRxiv).</title>
        <authorList>
            <person name="Hart S.F.M."/>
            <person name="Yonemitsu M.A."/>
            <person name="Giersch R.M."/>
            <person name="Beal B.F."/>
            <person name="Arriagada G."/>
            <person name="Davis B.W."/>
            <person name="Ostrander E.A."/>
            <person name="Goff S.P."/>
            <person name="Metzger M.J."/>
        </authorList>
    </citation>
    <scope>NUCLEOTIDE SEQUENCE</scope>
    <source>
        <strain evidence="2">MELC-2E11</strain>
        <tissue evidence="2">Siphon/mantle</tissue>
    </source>
</reference>
<dbReference type="InterPro" id="IPR039586">
    <property type="entry name" value="CFAP46"/>
</dbReference>
<feature type="region of interest" description="Disordered" evidence="1">
    <location>
        <begin position="126"/>
        <end position="145"/>
    </location>
</feature>
<sequence>MLTLHYMDSLISQLWLVGYTHMTLPILALQDVLSRNLLHNDSLRFLMHACATEVCLELNLMQGYAFHQKACGPIALNRLDLAKSRDEIALWREKHSQVAKEEACVHEEMAQLAAWDIQSSRASYVSHRTDQPTDNSSSPIDSHLGKGHLHQTAREFLWEAHDVGVSLSDAPLQARALYLLGKLSLDRQAINFCIRAQ</sequence>
<protein>
    <submittedName>
        <fullName evidence="2">CFA46-like protein</fullName>
    </submittedName>
</protein>
<accession>A0ABY7ECT6</accession>
<gene>
    <name evidence="2" type="ORF">MAR_021981</name>
</gene>
<evidence type="ECO:0000313" key="2">
    <source>
        <dbReference type="EMBL" id="WAR06612.1"/>
    </source>
</evidence>
<evidence type="ECO:0000313" key="3">
    <source>
        <dbReference type="Proteomes" id="UP001164746"/>
    </source>
</evidence>
<organism evidence="2 3">
    <name type="scientific">Mya arenaria</name>
    <name type="common">Soft-shell clam</name>
    <dbReference type="NCBI Taxonomy" id="6604"/>
    <lineage>
        <taxon>Eukaryota</taxon>
        <taxon>Metazoa</taxon>
        <taxon>Spiralia</taxon>
        <taxon>Lophotrochozoa</taxon>
        <taxon>Mollusca</taxon>
        <taxon>Bivalvia</taxon>
        <taxon>Autobranchia</taxon>
        <taxon>Heteroconchia</taxon>
        <taxon>Euheterodonta</taxon>
        <taxon>Imparidentia</taxon>
        <taxon>Neoheterodontei</taxon>
        <taxon>Myida</taxon>
        <taxon>Myoidea</taxon>
        <taxon>Myidae</taxon>
        <taxon>Mya</taxon>
    </lineage>
</organism>
<evidence type="ECO:0000256" key="1">
    <source>
        <dbReference type="SAM" id="MobiDB-lite"/>
    </source>
</evidence>